<comment type="caution">
    <text evidence="2">The sequence shown here is derived from an EMBL/GenBank/DDBJ whole genome shotgun (WGS) entry which is preliminary data.</text>
</comment>
<keyword evidence="3" id="KW-1185">Reference proteome</keyword>
<evidence type="ECO:0000256" key="1">
    <source>
        <dbReference type="SAM" id="MobiDB-lite"/>
    </source>
</evidence>
<feature type="region of interest" description="Disordered" evidence="1">
    <location>
        <begin position="633"/>
        <end position="712"/>
    </location>
</feature>
<accession>A0AAD5SND9</accession>
<name>A0AAD5SND9_9FUNG</name>
<feature type="compositionally biased region" description="Acidic residues" evidence="1">
    <location>
        <begin position="640"/>
        <end position="650"/>
    </location>
</feature>
<evidence type="ECO:0000313" key="2">
    <source>
        <dbReference type="EMBL" id="KAJ3087470.1"/>
    </source>
</evidence>
<evidence type="ECO:0000313" key="3">
    <source>
        <dbReference type="Proteomes" id="UP001211907"/>
    </source>
</evidence>
<protein>
    <submittedName>
        <fullName evidence="2">Uncharacterized protein</fullName>
    </submittedName>
</protein>
<reference evidence="2" key="1">
    <citation type="submission" date="2020-05" db="EMBL/GenBank/DDBJ databases">
        <title>Phylogenomic resolution of chytrid fungi.</title>
        <authorList>
            <person name="Stajich J.E."/>
            <person name="Amses K."/>
            <person name="Simmons R."/>
            <person name="Seto K."/>
            <person name="Myers J."/>
            <person name="Bonds A."/>
            <person name="Quandt C.A."/>
            <person name="Barry K."/>
            <person name="Liu P."/>
            <person name="Grigoriev I."/>
            <person name="Longcore J.E."/>
            <person name="James T.Y."/>
        </authorList>
    </citation>
    <scope>NUCLEOTIDE SEQUENCE</scope>
    <source>
        <strain evidence="2">JEL0513</strain>
    </source>
</reference>
<dbReference type="AlphaFoldDB" id="A0AAD5SND9"/>
<sequence>MQANLHQFISHSPTRIEQLSSTLVEAAELQPLLVTDTTDLDNSAESGENYVADDNYSDVNGNNKKISTNYELDSDSDSDHTPLSVLHSRRTSTSCASVPLTGSISRTMSGTNATFLCPDCQLYTAHHPNSVCFFCKTPPATIAQVSEPLSFSLASLATMKQRENSATGSIINMQSISSRNNHAPSLLAGAKAIANMPVVGKVRTSAASRIFLEKAAKEEEEEEGKKVKTRAASQVAEVRVNFLNDLDKDAGICGDGVFSHSEAQRHARQQIENKNTAIDSKINALWGNVCHSTVETNEMDVNADDAPLSSFQLLPPKLRKKDYTLGSSGEIAEDGGKYSYARPGTLLHLVPKMIEADRTSRPIDGRHGRPLISLDVAVKSHAEHEKVCYSLAYKTMIKVQEEKSAEAEKQKNAIKREKCEKCDGKGFKHPSTAKVHNQAATVECKHCRTCGTCFGTGLLIDITACIDCQSLGYIHPNEPYACRNTGPCQSCIACKTCRGTGITQKSNTNGPRLSVQSLTASVASLALKKKMFSGSTINLRKHRSNSAGSGVVISRPLDFRRLAAGRLAGNKATIITDQTQQQITMMERNKSTSSGTESISMILEEATSLESSAAILELPRDILAPLLKEQENFDSSLSESELEEEEESDVDGQSNESESENSSREKEFQLVESVDEALAKAMQEKEMGSGVTLPDETTDNISGSNPTILTSQ</sequence>
<proteinExistence type="predicted"/>
<dbReference type="Proteomes" id="UP001211907">
    <property type="component" value="Unassembled WGS sequence"/>
</dbReference>
<feature type="region of interest" description="Disordered" evidence="1">
    <location>
        <begin position="38"/>
        <end position="88"/>
    </location>
</feature>
<gene>
    <name evidence="2" type="ORF">HK100_008352</name>
</gene>
<dbReference type="EMBL" id="JADGJH010004051">
    <property type="protein sequence ID" value="KAJ3087470.1"/>
    <property type="molecule type" value="Genomic_DNA"/>
</dbReference>
<organism evidence="2 3">
    <name type="scientific">Physocladia obscura</name>
    <dbReference type="NCBI Taxonomy" id="109957"/>
    <lineage>
        <taxon>Eukaryota</taxon>
        <taxon>Fungi</taxon>
        <taxon>Fungi incertae sedis</taxon>
        <taxon>Chytridiomycota</taxon>
        <taxon>Chytridiomycota incertae sedis</taxon>
        <taxon>Chytridiomycetes</taxon>
        <taxon>Chytridiales</taxon>
        <taxon>Chytriomycetaceae</taxon>
        <taxon>Physocladia</taxon>
    </lineage>
</organism>
<feature type="compositionally biased region" description="Polar residues" evidence="1">
    <location>
        <begin position="699"/>
        <end position="712"/>
    </location>
</feature>
<feature type="compositionally biased region" description="Polar residues" evidence="1">
    <location>
        <begin position="57"/>
        <end position="71"/>
    </location>
</feature>